<organism evidence="1 2">
    <name type="scientific">Plasmodium ovale wallikeri</name>
    <dbReference type="NCBI Taxonomy" id="864142"/>
    <lineage>
        <taxon>Eukaryota</taxon>
        <taxon>Sar</taxon>
        <taxon>Alveolata</taxon>
        <taxon>Apicomplexa</taxon>
        <taxon>Aconoidasida</taxon>
        <taxon>Haemosporida</taxon>
        <taxon>Plasmodiidae</taxon>
        <taxon>Plasmodium</taxon>
        <taxon>Plasmodium (Plasmodium)</taxon>
    </lineage>
</organism>
<protein>
    <submittedName>
        <fullName evidence="1">Uncharacterized protein</fullName>
    </submittedName>
</protein>
<sequence length="308" mass="35667">MGVRRGFLTSLASRFLKHSCGEVLQLFPLCDCSYCLPLFRMTLERENSKATSTPKLLPFTLWPKIANNQCAKFSHKNVPPLTFNLNRSCKNDHGSKTNVCEQALRENSFGEPWKMMLCLKNKHKQTSIRIASLKCTLFPFVRLGRENITTTENVAFSFLKVLVMCQRYNATCGYTHCLPCAYVFFLSFQSTHKFSYPKNRLMKKCDNTWKKNVTKSGKKKKKKKKKKKTCTKCGARHIRTILPKDMCNVTFCLRLINRKYDVKVRQQGTKLIGKKGQNIVHDANKPRHSQERVRIYVHTLSSLVFFFA</sequence>
<proteinExistence type="predicted"/>
<evidence type="ECO:0000313" key="1">
    <source>
        <dbReference type="EMBL" id="SBT31905.1"/>
    </source>
</evidence>
<dbReference type="Pfam" id="PF26230">
    <property type="entry name" value="RESC11"/>
    <property type="match status" value="1"/>
</dbReference>
<dbReference type="InterPro" id="IPR058760">
    <property type="entry name" value="RESC11-like"/>
</dbReference>
<dbReference type="AlphaFoldDB" id="A0A1A8YK29"/>
<dbReference type="Proteomes" id="UP000078550">
    <property type="component" value="Unassembled WGS sequence"/>
</dbReference>
<gene>
    <name evidence="1" type="ORF">POVWA2_006720</name>
</gene>
<reference evidence="2" key="1">
    <citation type="submission" date="2016-05" db="EMBL/GenBank/DDBJ databases">
        <authorList>
            <person name="Naeem Raeece"/>
        </authorList>
    </citation>
    <scope>NUCLEOTIDE SEQUENCE [LARGE SCALE GENOMIC DNA]</scope>
</reference>
<evidence type="ECO:0000313" key="2">
    <source>
        <dbReference type="Proteomes" id="UP000078550"/>
    </source>
</evidence>
<dbReference type="EMBL" id="FLRE01000025">
    <property type="protein sequence ID" value="SBT31905.1"/>
    <property type="molecule type" value="Genomic_DNA"/>
</dbReference>
<accession>A0A1A8YK29</accession>
<name>A0A1A8YK29_PLAOA</name>